<keyword evidence="3 10" id="KW-0489">Methyltransferase</keyword>
<dbReference type="InterPro" id="IPR038333">
    <property type="entry name" value="T1MK-like_N_sf"/>
</dbReference>
<comment type="similarity">
    <text evidence="1">Belongs to the N(4)/N(6)-methyltransferase family.</text>
</comment>
<comment type="catalytic activity">
    <reaction evidence="7">
        <text>a 2'-deoxyadenosine in DNA + S-adenosyl-L-methionine = an N(6)-methyl-2'-deoxyadenosine in DNA + S-adenosyl-L-homocysteine + H(+)</text>
        <dbReference type="Rhea" id="RHEA:15197"/>
        <dbReference type="Rhea" id="RHEA-COMP:12418"/>
        <dbReference type="Rhea" id="RHEA-COMP:12419"/>
        <dbReference type="ChEBI" id="CHEBI:15378"/>
        <dbReference type="ChEBI" id="CHEBI:57856"/>
        <dbReference type="ChEBI" id="CHEBI:59789"/>
        <dbReference type="ChEBI" id="CHEBI:90615"/>
        <dbReference type="ChEBI" id="CHEBI:90616"/>
        <dbReference type="EC" id="2.1.1.72"/>
    </reaction>
</comment>
<dbReference type="Proteomes" id="UP000262802">
    <property type="component" value="Chromosome"/>
</dbReference>
<evidence type="ECO:0000313" key="11">
    <source>
        <dbReference type="Proteomes" id="UP000262802"/>
    </source>
</evidence>
<dbReference type="InterPro" id="IPR052916">
    <property type="entry name" value="Type-I_RE_MTase_Subunit"/>
</dbReference>
<keyword evidence="4 10" id="KW-0808">Transferase</keyword>
<keyword evidence="11" id="KW-1185">Reference proteome</keyword>
<dbReference type="GO" id="GO:0009007">
    <property type="term" value="F:site-specific DNA-methyltransferase (adenine-specific) activity"/>
    <property type="evidence" value="ECO:0007669"/>
    <property type="project" value="UniProtKB-EC"/>
</dbReference>
<feature type="domain" description="N6 adenine-specific DNA methyltransferase N-terminal" evidence="9">
    <location>
        <begin position="7"/>
        <end position="140"/>
    </location>
</feature>
<dbReference type="EC" id="2.1.1.72" evidence="2"/>
<dbReference type="Pfam" id="PF02384">
    <property type="entry name" value="N6_Mtase"/>
    <property type="match status" value="1"/>
</dbReference>
<dbReference type="RefSeq" id="WP_119445390.1">
    <property type="nucleotide sequence ID" value="NZ_CP032317.1"/>
</dbReference>
<feature type="domain" description="DNA methylase adenine-specific" evidence="8">
    <location>
        <begin position="150"/>
        <end position="420"/>
    </location>
</feature>
<dbReference type="Pfam" id="PF12161">
    <property type="entry name" value="HsdM_N"/>
    <property type="match status" value="1"/>
</dbReference>
<dbReference type="InterPro" id="IPR022749">
    <property type="entry name" value="D12N6_MeTrfase_N"/>
</dbReference>
<dbReference type="SUPFAM" id="SSF53335">
    <property type="entry name" value="S-adenosyl-L-methionine-dependent methyltransferases"/>
    <property type="match status" value="1"/>
</dbReference>
<evidence type="ECO:0000259" key="9">
    <source>
        <dbReference type="Pfam" id="PF12161"/>
    </source>
</evidence>
<dbReference type="AlphaFoldDB" id="A0A3B7R3C1"/>
<name>A0A3B7R3C1_9BACT</name>
<evidence type="ECO:0000259" key="8">
    <source>
        <dbReference type="Pfam" id="PF02384"/>
    </source>
</evidence>
<dbReference type="PANTHER" id="PTHR42998:SF1">
    <property type="entry name" value="TYPE I RESTRICTION ENZYME HINDI METHYLASE SUBUNIT"/>
    <property type="match status" value="1"/>
</dbReference>
<evidence type="ECO:0000313" key="10">
    <source>
        <dbReference type="EMBL" id="AYA37830.1"/>
    </source>
</evidence>
<proteinExistence type="inferred from homology"/>
<evidence type="ECO:0000256" key="6">
    <source>
        <dbReference type="ARBA" id="ARBA00022747"/>
    </source>
</evidence>
<dbReference type="InterPro" id="IPR003356">
    <property type="entry name" value="DNA_methylase_A-5"/>
</dbReference>
<dbReference type="Gene3D" id="1.20.1260.30">
    <property type="match status" value="1"/>
</dbReference>
<evidence type="ECO:0000256" key="4">
    <source>
        <dbReference type="ARBA" id="ARBA00022679"/>
    </source>
</evidence>
<keyword evidence="5" id="KW-0949">S-adenosyl-L-methionine</keyword>
<sequence length="723" mass="80650">MTAIEQLERRLWSAADQLRANSKLTSTEYSMPVLGLIFLRHASNRYLDVEPEILASLPSRGGQTRPLTKDDFTRKGALYLRPEAQYDYLLSLPKGQDVAQAIIDAMRSIEADYAEMLAGVLPKDYQIFEPELLRNLLKTFNDEGLRDAGGDVLGRIYEYFLMKFAMVGAQDNGEFFTPPSLVQTIVNFIEPNHGVVLDPACGSGGMFVQTAHFLQESGTTASRAGVVFRGQEKTELTIRLAKMNLAVHGLEGKIEEGNTFYEDKHELLGKADFVMANPPFNVDEVDAEKVKKDPRLPFGLPGVNAKSKVSNGNYLWVSYFYSYLTATGRAGFVMSSQTSSAGHGEKEVRRKLVESGAVDAMVAVRSNFFYTRTVPCELWFLDKGKPAERRDQVLMLDARNVFRKVTRKVYDFSPEQEKNLTAIMWLYRGQTVRYLGLVREYLRQLEAECTLIPDALTPADACLNLLLEAVQAFLARTDEAAEQREALATAVQEWETAQTAYRLDQQALLKDLAAYAATWGHVAKPQAVAGANGQTSLFAPPAANGAADYERQNAEQQQARQAFGPLAAQCKGLSKQLDLLAKLAARAYELAEGPALNAKADPDWDTSTLKKARKALDEQRHYAAEQLQQATYFHRQATWLQTRFPEARLQDVPALVKLVSRADIEANDWSLTPGRYVGVAPAETDEDFDFEEELRDLHLELAGLNEEAGELARIIQSNFEELL</sequence>
<dbReference type="Gene3D" id="3.40.50.150">
    <property type="entry name" value="Vaccinia Virus protein VP39"/>
    <property type="match status" value="1"/>
</dbReference>
<dbReference type="InterPro" id="IPR029063">
    <property type="entry name" value="SAM-dependent_MTases_sf"/>
</dbReference>
<accession>A0A3B7R3C1</accession>
<gene>
    <name evidence="10" type="ORF">D3Y59_12720</name>
</gene>
<dbReference type="OrthoDB" id="9814572at2"/>
<reference evidence="10 11" key="1">
    <citation type="submission" date="2018-09" db="EMBL/GenBank/DDBJ databases">
        <title>Hymenobacter medium sp. nov., isolated from R2A medium.</title>
        <authorList>
            <person name="Yingchao G."/>
        </authorList>
    </citation>
    <scope>NUCLEOTIDE SEQUENCE [LARGE SCALE GENOMIC DNA]</scope>
    <source>
        <strain evidence="11">sh-6</strain>
    </source>
</reference>
<dbReference type="PANTHER" id="PTHR42998">
    <property type="entry name" value="TYPE I RESTRICTION ENZYME HINDVIIP M PROTEIN-RELATED"/>
    <property type="match status" value="1"/>
</dbReference>
<organism evidence="10 11">
    <name type="scientific">Hymenobacter oligotrophus</name>
    <dbReference type="NCBI Taxonomy" id="2319843"/>
    <lineage>
        <taxon>Bacteria</taxon>
        <taxon>Pseudomonadati</taxon>
        <taxon>Bacteroidota</taxon>
        <taxon>Cytophagia</taxon>
        <taxon>Cytophagales</taxon>
        <taxon>Hymenobacteraceae</taxon>
        <taxon>Hymenobacter</taxon>
    </lineage>
</organism>
<evidence type="ECO:0000256" key="2">
    <source>
        <dbReference type="ARBA" id="ARBA00011900"/>
    </source>
</evidence>
<dbReference type="GO" id="GO:0008170">
    <property type="term" value="F:N-methyltransferase activity"/>
    <property type="evidence" value="ECO:0007669"/>
    <property type="project" value="InterPro"/>
</dbReference>
<evidence type="ECO:0000256" key="3">
    <source>
        <dbReference type="ARBA" id="ARBA00022603"/>
    </source>
</evidence>
<dbReference type="KEGG" id="hyh:D3Y59_12720"/>
<dbReference type="GO" id="GO:0009307">
    <property type="term" value="P:DNA restriction-modification system"/>
    <property type="evidence" value="ECO:0007669"/>
    <property type="project" value="UniProtKB-KW"/>
</dbReference>
<dbReference type="PRINTS" id="PR00507">
    <property type="entry name" value="N12N6MTFRASE"/>
</dbReference>
<dbReference type="REBASE" id="272999">
    <property type="entry name" value="M.Hspsh6ORF12720P"/>
</dbReference>
<keyword evidence="6" id="KW-0680">Restriction system</keyword>
<protein>
    <recommendedName>
        <fullName evidence="2">site-specific DNA-methyltransferase (adenine-specific)</fullName>
        <ecNumber evidence="2">2.1.1.72</ecNumber>
    </recommendedName>
</protein>
<evidence type="ECO:0000256" key="1">
    <source>
        <dbReference type="ARBA" id="ARBA00006594"/>
    </source>
</evidence>
<evidence type="ECO:0000256" key="5">
    <source>
        <dbReference type="ARBA" id="ARBA00022691"/>
    </source>
</evidence>
<dbReference type="GO" id="GO:0003677">
    <property type="term" value="F:DNA binding"/>
    <property type="evidence" value="ECO:0007669"/>
    <property type="project" value="InterPro"/>
</dbReference>
<dbReference type="GO" id="GO:0032259">
    <property type="term" value="P:methylation"/>
    <property type="evidence" value="ECO:0007669"/>
    <property type="project" value="UniProtKB-KW"/>
</dbReference>
<evidence type="ECO:0000256" key="7">
    <source>
        <dbReference type="ARBA" id="ARBA00047942"/>
    </source>
</evidence>
<dbReference type="EMBL" id="CP032317">
    <property type="protein sequence ID" value="AYA37830.1"/>
    <property type="molecule type" value="Genomic_DNA"/>
</dbReference>